<sequence length="185" mass="21390">MNYIGPETEEVRHRRGKLSADATEKVEDIERGIVPFWKHKNSKIADLPDSYLLWLSDQLKYPTIDAVMHTLASVASGIAEERGLFAIREMKRAEQREIDLKSNHIGVIGERLTFEGKIDAVYDKSDEYNDYFVTKILIGNDIVMYRGRKIGERDEAIKMTAKIKRHEVYNEIKQTAVSHPRIKEK</sequence>
<reference evidence="2" key="2">
    <citation type="submission" date="2015-03" db="EMBL/GenBank/DDBJ databases">
        <title>The genome and structure of Sinorhizobium meliloti phage phiM9.</title>
        <authorList>
            <person name="Johnson M.C."/>
            <person name="Tatum K.B."/>
            <person name="Lynn J.S."/>
            <person name="Brewer T.E."/>
            <person name="Washburn B.K."/>
            <person name="Stroupe M.E."/>
            <person name="Jones K.M."/>
        </authorList>
    </citation>
    <scope>NUCLEOTIDE SEQUENCE [LARGE SCALE GENOMIC DNA]</scope>
</reference>
<dbReference type="Pfam" id="PF12843">
    <property type="entry name" value="QSregVF_b"/>
    <property type="match status" value="1"/>
</dbReference>
<protein>
    <submittedName>
        <fullName evidence="1">Uncharacterized protein</fullName>
    </submittedName>
</protein>
<reference evidence="1 2" key="1">
    <citation type="journal article" date="2015" name="J. Virol.">
        <title>Sinorhizobium meliloti Phage ?M9 Defines a New Group of T4 Superfamily Phages with Unusual Genomic Features but a Common T=16 Capsid.</title>
        <authorList>
            <person name="Johnson M.C."/>
            <person name="Tatum K.B."/>
            <person name="Lynn J.S."/>
            <person name="Brewer T.E."/>
            <person name="Lu S."/>
            <person name="Washburn B.K."/>
            <person name="Stroupe M.E."/>
            <person name="Jones K.M."/>
        </authorList>
    </citation>
    <scope>NUCLEOTIDE SEQUENCE [LARGE SCALE GENOMIC DNA]</scope>
</reference>
<dbReference type="InterPro" id="IPR024530">
    <property type="entry name" value="QSregVF_b"/>
</dbReference>
<keyword evidence="2" id="KW-1185">Reference proteome</keyword>
<dbReference type="EMBL" id="KP881232">
    <property type="protein sequence ID" value="AKE44840.1"/>
    <property type="molecule type" value="Genomic_DNA"/>
</dbReference>
<dbReference type="Proteomes" id="UP000033804">
    <property type="component" value="Segment"/>
</dbReference>
<name>A0A0F6R623_9CAUD</name>
<gene>
    <name evidence="1" type="ORF">Sm_phiM9_213</name>
</gene>
<accession>A0A0F6R623</accession>
<evidence type="ECO:0000313" key="2">
    <source>
        <dbReference type="Proteomes" id="UP000033804"/>
    </source>
</evidence>
<dbReference type="RefSeq" id="YP_009189594.1">
    <property type="nucleotide sequence ID" value="NC_028676.1"/>
</dbReference>
<evidence type="ECO:0000313" key="1">
    <source>
        <dbReference type="EMBL" id="AKE44840.1"/>
    </source>
</evidence>
<dbReference type="OrthoDB" id="8346at10239"/>
<proteinExistence type="predicted"/>
<dbReference type="GeneID" id="26517892"/>
<dbReference type="KEGG" id="vg:26517892"/>
<organism evidence="1 2">
    <name type="scientific">Sinorhizobium phage phiM9</name>
    <dbReference type="NCBI Taxonomy" id="1636182"/>
    <lineage>
        <taxon>Viruses</taxon>
        <taxon>Duplodnaviria</taxon>
        <taxon>Heunggongvirae</taxon>
        <taxon>Uroviricota</taxon>
        <taxon>Caudoviricetes</taxon>
        <taxon>Pootjesviridae</taxon>
        <taxon>Emnonavirus</taxon>
        <taxon>Emnonavirus phiM9</taxon>
    </lineage>
</organism>